<dbReference type="Proteomes" id="UP001055013">
    <property type="component" value="Unassembled WGS sequence"/>
</dbReference>
<organism evidence="1 2">
    <name type="scientific">Caballeronia novacaledonica</name>
    <dbReference type="NCBI Taxonomy" id="1544861"/>
    <lineage>
        <taxon>Bacteria</taxon>
        <taxon>Pseudomonadati</taxon>
        <taxon>Pseudomonadota</taxon>
        <taxon>Betaproteobacteria</taxon>
        <taxon>Burkholderiales</taxon>
        <taxon>Burkholderiaceae</taxon>
        <taxon>Caballeronia</taxon>
    </lineage>
</organism>
<sequence>MQKVFRLVGVGLGLYVAWAVGASLGLAVLGPFYRPVIGNTPWPGWIVGFLLVYFVVSKLVELVPSMLGAGRTRNSTTTIYRRRMIGYFGRGLVALIPLIGLAVVTKVVLGFLSGLVPGLFEPPAPHGPGSMTAGDVFGVVRLLIFLTLWIGAAVWLVHRFSRPLKILIGQKSKSLRRNLRFSLGGYGGSAAFAGLLDEWAHPYERGCILLGYSLYDPGWRVGIRDNRHVLTMAGTGAGKGRTCVVPNLMEWPHSALVIDPKGTNAAVTAARRGAGGGNVPKSQAMGQKVYCINPFDVNADQEGMPRPSRFNPLSVISDPPSFREIDMIAEAIIMQAGGENSWVTQGSQSIIAGLIDLVLKIKDPGQASLGDVRDLLTKTLAKATPRTKSEDVGANDVAIEGIEKLIRAMDAAGGIAQAAAAQLRAADDKERGIYFSDAINQTKWLNETAVRDSLTGNDFDFTALQKERCTVYLILPPSETQRQARFLRLFINLAVLTSLSKNLGVRRPDGTFLPREQPVPVLYFLDEFYNLGPMQTLSSAAALIRSYGVKIWPILQNLGQLNEMYERNWQTFKANSSVSIYFGINDLETLNYISERMGARVLWEKDKQTEEIVAGRIVNLRTGEEFARETGRESGRCFVHREGADPFILERINYDEYYSPDQYNPDPDEYSGTEEKTIFSRAWQWSVATVRRETVRSE</sequence>
<dbReference type="EMBL" id="BPUR01000052">
    <property type="protein sequence ID" value="GJH22781.1"/>
    <property type="molecule type" value="Genomic_DNA"/>
</dbReference>
<reference evidence="1" key="1">
    <citation type="submission" date="2021-09" db="EMBL/GenBank/DDBJ databases">
        <title>Isolation and characterization of 3-chlorobenzoate degrading bacteria from soils in Shizuoka.</title>
        <authorList>
            <person name="Ifat A."/>
            <person name="Ogawa N."/>
            <person name="Kimbara K."/>
            <person name="Moriuchi R."/>
            <person name="Dohra H."/>
            <person name="Shintani M."/>
        </authorList>
    </citation>
    <scope>NUCLEOTIDE SEQUENCE</scope>
    <source>
        <strain evidence="1">19CS2-2</strain>
    </source>
</reference>
<protein>
    <submittedName>
        <fullName evidence="1">Uncharacterized protein</fullName>
    </submittedName>
</protein>
<gene>
    <name evidence="1" type="ORF">CBA19CS22_39585</name>
</gene>
<keyword evidence="2" id="KW-1185">Reference proteome</keyword>
<evidence type="ECO:0000313" key="2">
    <source>
        <dbReference type="Proteomes" id="UP001055013"/>
    </source>
</evidence>
<proteinExistence type="predicted"/>
<evidence type="ECO:0000313" key="1">
    <source>
        <dbReference type="EMBL" id="GJH22781.1"/>
    </source>
</evidence>
<name>A0ACB5R6E9_9BURK</name>
<comment type="caution">
    <text evidence="1">The sequence shown here is derived from an EMBL/GenBank/DDBJ whole genome shotgun (WGS) entry which is preliminary data.</text>
</comment>
<accession>A0ACB5R6E9</accession>